<reference evidence="1 2" key="1">
    <citation type="submission" date="2021-06" db="EMBL/GenBank/DDBJ databases">
        <authorList>
            <person name="Kallberg Y."/>
            <person name="Tangrot J."/>
            <person name="Rosling A."/>
        </authorList>
    </citation>
    <scope>NUCLEOTIDE SEQUENCE [LARGE SCALE GENOMIC DNA]</scope>
    <source>
        <strain evidence="1 2">120-4 pot B 10/14</strain>
    </source>
</reference>
<name>A0ABN7UJE8_GIGMA</name>
<sequence>MTGLKLILFPKEAAISTRGKIHMQIEKSMPSVVGFSTQTHACAQQKTWAWQGMHMCTDTYIGKGIGTPLKWRESESMSG</sequence>
<protein>
    <submittedName>
        <fullName evidence="1">22114_t:CDS:1</fullName>
    </submittedName>
</protein>
<organism evidence="1 2">
    <name type="scientific">Gigaspora margarita</name>
    <dbReference type="NCBI Taxonomy" id="4874"/>
    <lineage>
        <taxon>Eukaryota</taxon>
        <taxon>Fungi</taxon>
        <taxon>Fungi incertae sedis</taxon>
        <taxon>Mucoromycota</taxon>
        <taxon>Glomeromycotina</taxon>
        <taxon>Glomeromycetes</taxon>
        <taxon>Diversisporales</taxon>
        <taxon>Gigasporaceae</taxon>
        <taxon>Gigaspora</taxon>
    </lineage>
</organism>
<proteinExistence type="predicted"/>
<evidence type="ECO:0000313" key="2">
    <source>
        <dbReference type="Proteomes" id="UP000789901"/>
    </source>
</evidence>
<evidence type="ECO:0000313" key="1">
    <source>
        <dbReference type="EMBL" id="CAG8597843.1"/>
    </source>
</evidence>
<dbReference type="Proteomes" id="UP000789901">
    <property type="component" value="Unassembled WGS sequence"/>
</dbReference>
<accession>A0ABN7UJE8</accession>
<comment type="caution">
    <text evidence="1">The sequence shown here is derived from an EMBL/GenBank/DDBJ whole genome shotgun (WGS) entry which is preliminary data.</text>
</comment>
<keyword evidence="2" id="KW-1185">Reference proteome</keyword>
<gene>
    <name evidence="1" type="ORF">GMARGA_LOCUS6732</name>
</gene>
<dbReference type="EMBL" id="CAJVQB010003109">
    <property type="protein sequence ID" value="CAG8597843.1"/>
    <property type="molecule type" value="Genomic_DNA"/>
</dbReference>